<dbReference type="RefSeq" id="WP_188518922.1">
    <property type="nucleotide sequence ID" value="NZ_BMES01000002.1"/>
</dbReference>
<dbReference type="InterPro" id="IPR017585">
    <property type="entry name" value="SAF_FlgA"/>
</dbReference>
<dbReference type="Proteomes" id="UP000603912">
    <property type="component" value="Unassembled WGS sequence"/>
</dbReference>
<dbReference type="GO" id="GO:0044780">
    <property type="term" value="P:bacterial-type flagellum assembly"/>
    <property type="evidence" value="ECO:0007669"/>
    <property type="project" value="InterPro"/>
</dbReference>
<dbReference type="CDD" id="cd11614">
    <property type="entry name" value="SAF_CpaB_FlgA_like"/>
    <property type="match status" value="1"/>
</dbReference>
<evidence type="ECO:0000313" key="6">
    <source>
        <dbReference type="EMBL" id="GGH26471.1"/>
    </source>
</evidence>
<evidence type="ECO:0000259" key="5">
    <source>
        <dbReference type="SMART" id="SM00858"/>
    </source>
</evidence>
<dbReference type="Gene3D" id="2.30.30.760">
    <property type="match status" value="1"/>
</dbReference>
<feature type="domain" description="SAF" evidence="5">
    <location>
        <begin position="210"/>
        <end position="272"/>
    </location>
</feature>
<dbReference type="AlphaFoldDB" id="A0A917I945"/>
<dbReference type="Pfam" id="PF13144">
    <property type="entry name" value="ChapFlgA"/>
    <property type="match status" value="1"/>
</dbReference>
<evidence type="ECO:0000256" key="2">
    <source>
        <dbReference type="ARBA" id="ARBA00022729"/>
    </source>
</evidence>
<dbReference type="PANTHER" id="PTHR36307:SF1">
    <property type="entry name" value="FLAGELLA BASAL BODY P-RING FORMATION PROTEIN FLGA"/>
    <property type="match status" value="1"/>
</dbReference>
<accession>A0A917I945</accession>
<dbReference type="EMBL" id="BMES01000002">
    <property type="protein sequence ID" value="GGH26471.1"/>
    <property type="molecule type" value="Genomic_DNA"/>
</dbReference>
<keyword evidence="2 4" id="KW-0732">Signal</keyword>
<dbReference type="NCBIfam" id="TIGR03170">
    <property type="entry name" value="flgA_cterm"/>
    <property type="match status" value="1"/>
</dbReference>
<evidence type="ECO:0000256" key="1">
    <source>
        <dbReference type="ARBA" id="ARBA00004418"/>
    </source>
</evidence>
<comment type="caution">
    <text evidence="6">The sequence shown here is derived from an EMBL/GenBank/DDBJ whole genome shotgun (WGS) entry which is preliminary data.</text>
</comment>
<protein>
    <recommendedName>
        <fullName evidence="5">SAF domain-containing protein</fullName>
    </recommendedName>
</protein>
<sequence>MAIMTLLRAAGLAGLAFAATLDAAAPVFAQSATAQVAQAATAQAATMRPALRRDVTVSGEVITLGDLIENVGPVGVTAAFRAPALGRAGTIQASRIVEAARAAGVVVDAGSLAQVVVSRASRRVGKSEIESAIALALTERYGLDRPDVTIGLEGGEQALHIEPEATGALRIAELAYDPRSRRVDALITAMGSRSLTLKPLRVIGQTVEMVSVPILQRPVARGEAVTAADVVVERRPRADYPTGGFVDPAALVGRIAKAPIGAGAALRDADVIKQEIVDKNGFVTVLYETPGVQLAMRGKAMEAGGMGDSILVQNPQSKRTLQAVVTGAGVVKVIMAMPGRMADAGSAPAIR</sequence>
<gene>
    <name evidence="6" type="ORF">GCM10007036_34290</name>
</gene>
<proteinExistence type="predicted"/>
<feature type="signal peptide" evidence="4">
    <location>
        <begin position="1"/>
        <end position="18"/>
    </location>
</feature>
<keyword evidence="7" id="KW-1185">Reference proteome</keyword>
<comment type="subcellular location">
    <subcellularLocation>
        <location evidence="1">Periplasm</location>
    </subcellularLocation>
</comment>
<dbReference type="PANTHER" id="PTHR36307">
    <property type="entry name" value="FLAGELLA BASAL BODY P-RING FORMATION PROTEIN FLGA"/>
    <property type="match status" value="1"/>
</dbReference>
<reference evidence="6" key="1">
    <citation type="journal article" date="2014" name="Int. J. Syst. Evol. Microbiol.">
        <title>Complete genome sequence of Corynebacterium casei LMG S-19264T (=DSM 44701T), isolated from a smear-ripened cheese.</title>
        <authorList>
            <consortium name="US DOE Joint Genome Institute (JGI-PGF)"/>
            <person name="Walter F."/>
            <person name="Albersmeier A."/>
            <person name="Kalinowski J."/>
            <person name="Ruckert C."/>
        </authorList>
    </citation>
    <scope>NUCLEOTIDE SEQUENCE</scope>
    <source>
        <strain evidence="6">CGMCC 1.12214</strain>
    </source>
</reference>
<dbReference type="Gene3D" id="3.90.1210.10">
    <property type="entry name" value="Antifreeze-like/N-acetylneuraminic acid synthase C-terminal domain"/>
    <property type="match status" value="1"/>
</dbReference>
<evidence type="ECO:0000256" key="3">
    <source>
        <dbReference type="ARBA" id="ARBA00022764"/>
    </source>
</evidence>
<organism evidence="6 7">
    <name type="scientific">Alsobacter metallidurans</name>
    <dbReference type="NCBI Taxonomy" id="340221"/>
    <lineage>
        <taxon>Bacteria</taxon>
        <taxon>Pseudomonadati</taxon>
        <taxon>Pseudomonadota</taxon>
        <taxon>Alphaproteobacteria</taxon>
        <taxon>Hyphomicrobiales</taxon>
        <taxon>Alsobacteraceae</taxon>
        <taxon>Alsobacter</taxon>
    </lineage>
</organism>
<dbReference type="GO" id="GO:0042597">
    <property type="term" value="C:periplasmic space"/>
    <property type="evidence" value="ECO:0007669"/>
    <property type="project" value="UniProtKB-SubCell"/>
</dbReference>
<dbReference type="SMART" id="SM00858">
    <property type="entry name" value="SAF"/>
    <property type="match status" value="1"/>
</dbReference>
<dbReference type="InterPro" id="IPR013974">
    <property type="entry name" value="SAF"/>
</dbReference>
<evidence type="ECO:0000313" key="7">
    <source>
        <dbReference type="Proteomes" id="UP000603912"/>
    </source>
</evidence>
<name>A0A917I945_9HYPH</name>
<feature type="chain" id="PRO_5037665084" description="SAF domain-containing protein" evidence="4">
    <location>
        <begin position="19"/>
        <end position="351"/>
    </location>
</feature>
<evidence type="ECO:0000256" key="4">
    <source>
        <dbReference type="SAM" id="SignalP"/>
    </source>
</evidence>
<dbReference type="InterPro" id="IPR039246">
    <property type="entry name" value="Flagellar_FlgA"/>
</dbReference>
<keyword evidence="3" id="KW-0574">Periplasm</keyword>
<reference evidence="6" key="2">
    <citation type="submission" date="2020-09" db="EMBL/GenBank/DDBJ databases">
        <authorList>
            <person name="Sun Q."/>
            <person name="Zhou Y."/>
        </authorList>
    </citation>
    <scope>NUCLEOTIDE SEQUENCE</scope>
    <source>
        <strain evidence="6">CGMCC 1.12214</strain>
    </source>
</reference>